<dbReference type="KEGG" id="smo:SELMODRAFT_420187"/>
<dbReference type="PANTHER" id="PTHR37392">
    <property type="entry name" value="OS09G0556800 PROTEIN"/>
    <property type="match status" value="1"/>
</dbReference>
<evidence type="ECO:0000313" key="3">
    <source>
        <dbReference type="Proteomes" id="UP000001514"/>
    </source>
</evidence>
<gene>
    <name evidence="2" type="ORF">SELMODRAFT_420187</name>
</gene>
<dbReference type="PANTHER" id="PTHR37392:SF1">
    <property type="entry name" value="OS09G0556800 PROTEIN"/>
    <property type="match status" value="1"/>
</dbReference>
<evidence type="ECO:0000313" key="2">
    <source>
        <dbReference type="EMBL" id="EFJ18346.1"/>
    </source>
</evidence>
<sequence>MKGLFQEGLVSESDVTSLRQKILDNIDVCYDGGEYPQVTRDKLLFLQELLCARCISEEEYPAVKKSLLYRLAAQGAEINASDIVLSCPAATASAPTSPVRARMKNAESTGDDPREKLKDEAMQRVAKSKSPVQHLFEAASRVGRITREEFLTDWTRLYQCQRLESDTSDQCGSPLFYSPSGSVSTMESSSNGFFSTVGSSPKAPPSAEACSDDDGKSFQGSRVCRSMLKEELCISRSAPPSAEACSKDGFVSTLKSPYKAATPVEASSTKKFQAKGGASTDFYIDKVLGENIKELERDQQADSSMIMTLTHCKWVAGTIE</sequence>
<reference evidence="2 3" key="1">
    <citation type="journal article" date="2011" name="Science">
        <title>The Selaginella genome identifies genetic changes associated with the evolution of vascular plants.</title>
        <authorList>
            <person name="Banks J.A."/>
            <person name="Nishiyama T."/>
            <person name="Hasebe M."/>
            <person name="Bowman J.L."/>
            <person name="Gribskov M."/>
            <person name="dePamphilis C."/>
            <person name="Albert V.A."/>
            <person name="Aono N."/>
            <person name="Aoyama T."/>
            <person name="Ambrose B.A."/>
            <person name="Ashton N.W."/>
            <person name="Axtell M.J."/>
            <person name="Barker E."/>
            <person name="Barker M.S."/>
            <person name="Bennetzen J.L."/>
            <person name="Bonawitz N.D."/>
            <person name="Chapple C."/>
            <person name="Cheng C."/>
            <person name="Correa L.G."/>
            <person name="Dacre M."/>
            <person name="DeBarry J."/>
            <person name="Dreyer I."/>
            <person name="Elias M."/>
            <person name="Engstrom E.M."/>
            <person name="Estelle M."/>
            <person name="Feng L."/>
            <person name="Finet C."/>
            <person name="Floyd S.K."/>
            <person name="Frommer W.B."/>
            <person name="Fujita T."/>
            <person name="Gramzow L."/>
            <person name="Gutensohn M."/>
            <person name="Harholt J."/>
            <person name="Hattori M."/>
            <person name="Heyl A."/>
            <person name="Hirai T."/>
            <person name="Hiwatashi Y."/>
            <person name="Ishikawa M."/>
            <person name="Iwata M."/>
            <person name="Karol K.G."/>
            <person name="Koehler B."/>
            <person name="Kolukisaoglu U."/>
            <person name="Kubo M."/>
            <person name="Kurata T."/>
            <person name="Lalonde S."/>
            <person name="Li K."/>
            <person name="Li Y."/>
            <person name="Litt A."/>
            <person name="Lyons E."/>
            <person name="Manning G."/>
            <person name="Maruyama T."/>
            <person name="Michael T.P."/>
            <person name="Mikami K."/>
            <person name="Miyazaki S."/>
            <person name="Morinaga S."/>
            <person name="Murata T."/>
            <person name="Mueller-Roeber B."/>
            <person name="Nelson D.R."/>
            <person name="Obara M."/>
            <person name="Oguri Y."/>
            <person name="Olmstead R.G."/>
            <person name="Onodera N."/>
            <person name="Petersen B.L."/>
            <person name="Pils B."/>
            <person name="Prigge M."/>
            <person name="Rensing S.A."/>
            <person name="Riano-Pachon D.M."/>
            <person name="Roberts A.W."/>
            <person name="Sato Y."/>
            <person name="Scheller H.V."/>
            <person name="Schulz B."/>
            <person name="Schulz C."/>
            <person name="Shakirov E.V."/>
            <person name="Shibagaki N."/>
            <person name="Shinohara N."/>
            <person name="Shippen D.E."/>
            <person name="Soerensen I."/>
            <person name="Sotooka R."/>
            <person name="Sugimoto N."/>
            <person name="Sugita M."/>
            <person name="Sumikawa N."/>
            <person name="Tanurdzic M."/>
            <person name="Theissen G."/>
            <person name="Ulvskov P."/>
            <person name="Wakazuki S."/>
            <person name="Weng J.K."/>
            <person name="Willats W.W."/>
            <person name="Wipf D."/>
            <person name="Wolf P.G."/>
            <person name="Yang L."/>
            <person name="Zimmer A.D."/>
            <person name="Zhu Q."/>
            <person name="Mitros T."/>
            <person name="Hellsten U."/>
            <person name="Loque D."/>
            <person name="Otillar R."/>
            <person name="Salamov A."/>
            <person name="Schmutz J."/>
            <person name="Shapiro H."/>
            <person name="Lindquist E."/>
            <person name="Lucas S."/>
            <person name="Rokhsar D."/>
            <person name="Grigoriev I.V."/>
        </authorList>
    </citation>
    <scope>NUCLEOTIDE SEQUENCE [LARGE SCALE GENOMIC DNA]</scope>
</reference>
<dbReference type="HOGENOM" id="CLU_061675_0_0_1"/>
<organism evidence="3">
    <name type="scientific">Selaginella moellendorffii</name>
    <name type="common">Spikemoss</name>
    <dbReference type="NCBI Taxonomy" id="88036"/>
    <lineage>
        <taxon>Eukaryota</taxon>
        <taxon>Viridiplantae</taxon>
        <taxon>Streptophyta</taxon>
        <taxon>Embryophyta</taxon>
        <taxon>Tracheophyta</taxon>
        <taxon>Lycopodiopsida</taxon>
        <taxon>Selaginellales</taxon>
        <taxon>Selaginellaceae</taxon>
        <taxon>Selaginella</taxon>
    </lineage>
</organism>
<dbReference type="Gramene" id="EFJ18346">
    <property type="protein sequence ID" value="EFJ18346"/>
    <property type="gene ID" value="SELMODRAFT_420187"/>
</dbReference>
<dbReference type="Proteomes" id="UP000001514">
    <property type="component" value="Unassembled WGS sequence"/>
</dbReference>
<proteinExistence type="predicted"/>
<keyword evidence="3" id="KW-1185">Reference proteome</keyword>
<feature type="region of interest" description="Disordered" evidence="1">
    <location>
        <begin position="96"/>
        <end position="116"/>
    </location>
</feature>
<dbReference type="AlphaFoldDB" id="D8SB83"/>
<dbReference type="InParanoid" id="D8SB83"/>
<dbReference type="EMBL" id="GL377610">
    <property type="protein sequence ID" value="EFJ18346.1"/>
    <property type="molecule type" value="Genomic_DNA"/>
</dbReference>
<name>D8SB83_SELML</name>
<accession>D8SB83</accession>
<protein>
    <submittedName>
        <fullName evidence="2">Uncharacterized protein</fullName>
    </submittedName>
</protein>
<evidence type="ECO:0000256" key="1">
    <source>
        <dbReference type="SAM" id="MobiDB-lite"/>
    </source>
</evidence>